<proteinExistence type="predicted"/>
<name>D5UUN5_TSUPD</name>
<protein>
    <submittedName>
        <fullName evidence="1">Uncharacterized protein</fullName>
    </submittedName>
</protein>
<gene>
    <name evidence="1" type="ordered locus">Tpau_0973</name>
</gene>
<dbReference type="STRING" id="521096.Tpau_0973"/>
<reference evidence="2" key="1">
    <citation type="submission" date="2010-03" db="EMBL/GenBank/DDBJ databases">
        <title>The complete chromosome of Tsukamurella paurometabola DSM 20162.</title>
        <authorList>
            <consortium name="US DOE Joint Genome Institute (JGI-PGF)"/>
            <person name="Lucas S."/>
            <person name="Copeland A."/>
            <person name="Lapidus A."/>
            <person name="Glavina del Rio T."/>
            <person name="Dalin E."/>
            <person name="Tice H."/>
            <person name="Bruce D."/>
            <person name="Goodwin L."/>
            <person name="Pitluck S."/>
            <person name="Kyrpides N."/>
            <person name="Mavromatis K."/>
            <person name="Ivanova N."/>
            <person name="Mikhailova N."/>
            <person name="Munk A.C."/>
            <person name="Brettin T."/>
            <person name="Detter J.C."/>
            <person name="Tapia R."/>
            <person name="Han C."/>
            <person name="Larimer F."/>
            <person name="Land M."/>
            <person name="Hauser L."/>
            <person name="Markowitz V."/>
            <person name="Cheng J.-F."/>
            <person name="Hugenholtz P."/>
            <person name="Woyke T."/>
            <person name="Wu D."/>
            <person name="Jando M."/>
            <person name="Brambilla E."/>
            <person name="Klenk H.-P."/>
            <person name="Eisen J.A."/>
        </authorList>
    </citation>
    <scope>NUCLEOTIDE SEQUENCE [LARGE SCALE GENOMIC DNA]</scope>
    <source>
        <strain evidence="2">ATCC 8368 / DSM 20162 / CCUG 35730 / CIP 100753 / JCM 10117 / KCTC 9821 / NBRC 16120 / NCIMB 702349 / NCTC 13040</strain>
    </source>
</reference>
<dbReference type="eggNOG" id="ENOG5032UPZ">
    <property type="taxonomic scope" value="Bacteria"/>
</dbReference>
<evidence type="ECO:0000313" key="1">
    <source>
        <dbReference type="EMBL" id="ADG77606.1"/>
    </source>
</evidence>
<dbReference type="RefSeq" id="WP_013125646.1">
    <property type="nucleotide sequence ID" value="NC_014158.1"/>
</dbReference>
<reference evidence="1 2" key="2">
    <citation type="journal article" date="2011" name="Stand. Genomic Sci.">
        <title>Complete genome sequence of Tsukamurella paurometabola type strain (no. 33).</title>
        <authorList>
            <person name="Munk A.C."/>
            <person name="Lapidus A."/>
            <person name="Lucas S."/>
            <person name="Nolan M."/>
            <person name="Tice H."/>
            <person name="Cheng J.F."/>
            <person name="Del Rio T.G."/>
            <person name="Goodwin L."/>
            <person name="Pitluck S."/>
            <person name="Liolios K."/>
            <person name="Huntemann M."/>
            <person name="Ivanova N."/>
            <person name="Mavromatis K."/>
            <person name="Mikhailova N."/>
            <person name="Pati A."/>
            <person name="Chen A."/>
            <person name="Palaniappan K."/>
            <person name="Tapia R."/>
            <person name="Han C."/>
            <person name="Land M."/>
            <person name="Hauser L."/>
            <person name="Chang Y.J."/>
            <person name="Jeffries C.D."/>
            <person name="Brettin T."/>
            <person name="Yasawong M."/>
            <person name="Brambilla E.M."/>
            <person name="Rohde M."/>
            <person name="Sikorski J."/>
            <person name="Goker M."/>
            <person name="Detter J.C."/>
            <person name="Woyke T."/>
            <person name="Bristow J."/>
            <person name="Eisen J.A."/>
            <person name="Markowitz V."/>
            <person name="Hugenholtz P."/>
            <person name="Kyrpides N.C."/>
            <person name="Klenk H.P."/>
        </authorList>
    </citation>
    <scope>NUCLEOTIDE SEQUENCE [LARGE SCALE GENOMIC DNA]</scope>
    <source>
        <strain evidence="2">ATCC 8368 / DSM 20162 / CCUG 35730 / CIP 100753 / JCM 10117 / KCTC 9821 / NBRC 16120 / NCIMB 702349 / NCTC 13040</strain>
    </source>
</reference>
<evidence type="ECO:0000313" key="2">
    <source>
        <dbReference type="Proteomes" id="UP000001213"/>
    </source>
</evidence>
<dbReference type="KEGG" id="tpr:Tpau_0973"/>
<dbReference type="HOGENOM" id="CLU_166931_0_0_11"/>
<organism evidence="1 2">
    <name type="scientific">Tsukamurella paurometabola (strain ATCC 8368 / DSM 20162 / CCUG 35730 / CIP 100753 / JCM 10117 / KCTC 9821 / NBRC 16120 / NCIMB 702349 / NCTC 13040)</name>
    <name type="common">Corynebacterium paurometabolum</name>
    <dbReference type="NCBI Taxonomy" id="521096"/>
    <lineage>
        <taxon>Bacteria</taxon>
        <taxon>Bacillati</taxon>
        <taxon>Actinomycetota</taxon>
        <taxon>Actinomycetes</taxon>
        <taxon>Mycobacteriales</taxon>
        <taxon>Tsukamurellaceae</taxon>
        <taxon>Tsukamurella</taxon>
    </lineage>
</organism>
<keyword evidence="2" id="KW-1185">Reference proteome</keyword>
<dbReference type="AlphaFoldDB" id="D5UUN5"/>
<dbReference type="Proteomes" id="UP000001213">
    <property type="component" value="Chromosome"/>
</dbReference>
<accession>D5UUN5</accession>
<dbReference type="EMBL" id="CP001966">
    <property type="protein sequence ID" value="ADG77606.1"/>
    <property type="molecule type" value="Genomic_DNA"/>
</dbReference>
<sequence length="119" mass="13250">MTDTTLDPRTVDEFLGAPIAEPSVRQQIMILYTATSALDSAVIGWSRYDGTGRTTPTMGDGDQPPYRTGVDALVDGWRLFQASQLLPPARGGEHDTSYLPYEFWLSRLVTIDDRQRSAR</sequence>